<comment type="similarity">
    <text evidence="2">Belongs to the universal ribosomal protein uL4 family.</text>
</comment>
<dbReference type="GO" id="GO:1990904">
    <property type="term" value="C:ribonucleoprotein complex"/>
    <property type="evidence" value="ECO:0007669"/>
    <property type="project" value="UniProtKB-KW"/>
</dbReference>
<evidence type="ECO:0000256" key="1">
    <source>
        <dbReference type="ARBA" id="ARBA00004083"/>
    </source>
</evidence>
<dbReference type="GO" id="GO:0019843">
    <property type="term" value="F:rRNA binding"/>
    <property type="evidence" value="ECO:0007669"/>
    <property type="project" value="UniProtKB-KW"/>
</dbReference>
<dbReference type="Gene3D" id="3.40.1370.10">
    <property type="match status" value="1"/>
</dbReference>
<feature type="region of interest" description="Disordered" evidence="9">
    <location>
        <begin position="48"/>
        <end position="82"/>
    </location>
</feature>
<feature type="compositionally biased region" description="Basic residues" evidence="9">
    <location>
        <begin position="64"/>
        <end position="75"/>
    </location>
</feature>
<protein>
    <recommendedName>
        <fullName evidence="7">Large ribosomal subunit protein uL4c</fullName>
    </recommendedName>
    <alternativeName>
        <fullName evidence="8">50S ribosomal protein L4, chloroplastic</fullName>
    </alternativeName>
</protein>
<keyword evidence="5 10" id="KW-0689">Ribosomal protein</keyword>
<evidence type="ECO:0000256" key="8">
    <source>
        <dbReference type="ARBA" id="ARBA00035387"/>
    </source>
</evidence>
<organism evidence="10">
    <name type="scientific">Ahnfeltia plicata</name>
    <dbReference type="NCBI Taxonomy" id="28023"/>
    <lineage>
        <taxon>Eukaryota</taxon>
        <taxon>Rhodophyta</taxon>
        <taxon>Florideophyceae</taxon>
        <taxon>Ahnfeltiophycidae</taxon>
        <taxon>Ahnfeltiales</taxon>
        <taxon>Ahnfeltiaceae</taxon>
        <taxon>Ahnfeltia</taxon>
    </lineage>
</organism>
<dbReference type="InterPro" id="IPR013005">
    <property type="entry name" value="Ribosomal_uL4-like"/>
</dbReference>
<comment type="function">
    <text evidence="1">Probably binds the 23S rRNA.</text>
</comment>
<dbReference type="Pfam" id="PF00573">
    <property type="entry name" value="Ribosomal_L4"/>
    <property type="match status" value="1"/>
</dbReference>
<dbReference type="InterPro" id="IPR002136">
    <property type="entry name" value="Ribosomal_uL4"/>
</dbReference>
<dbReference type="HAMAP" id="MF_01328_B">
    <property type="entry name" value="Ribosomal_uL4_B"/>
    <property type="match status" value="1"/>
</dbReference>
<geneLocation type="plastid" evidence="10"/>
<keyword evidence="3" id="KW-0699">rRNA-binding</keyword>
<keyword evidence="10" id="KW-0934">Plastid</keyword>
<accession>A0A1C9CBF3</accession>
<dbReference type="RefSeq" id="YP_009294001.1">
    <property type="nucleotide sequence ID" value="NC_031145.1"/>
</dbReference>
<evidence type="ECO:0000256" key="9">
    <source>
        <dbReference type="SAM" id="MobiDB-lite"/>
    </source>
</evidence>
<evidence type="ECO:0000256" key="5">
    <source>
        <dbReference type="ARBA" id="ARBA00022980"/>
    </source>
</evidence>
<keyword evidence="4" id="KW-0694">RNA-binding</keyword>
<dbReference type="GO" id="GO:0006412">
    <property type="term" value="P:translation"/>
    <property type="evidence" value="ECO:0007669"/>
    <property type="project" value="InterPro"/>
</dbReference>
<dbReference type="AlphaFoldDB" id="A0A1C9CBF3"/>
<evidence type="ECO:0000256" key="2">
    <source>
        <dbReference type="ARBA" id="ARBA00010528"/>
    </source>
</evidence>
<proteinExistence type="inferred from homology"/>
<dbReference type="GeneID" id="29069869"/>
<dbReference type="InterPro" id="IPR023574">
    <property type="entry name" value="Ribosomal_uL4_dom_sf"/>
</dbReference>
<evidence type="ECO:0000313" key="10">
    <source>
        <dbReference type="EMBL" id="AOM65689.1"/>
    </source>
</evidence>
<dbReference type="NCBIfam" id="TIGR03953">
    <property type="entry name" value="rplD_bact"/>
    <property type="match status" value="1"/>
</dbReference>
<reference evidence="10" key="1">
    <citation type="journal article" date="2016" name="BMC Biol.">
        <title>Parallel evolution of highly conserved plastid genome architecture in red seaweeds and seed plants.</title>
        <authorList>
            <person name="Lee J."/>
            <person name="Cho C.H."/>
            <person name="Park S.I."/>
            <person name="Choi J.W."/>
            <person name="Song H.S."/>
            <person name="West J.A."/>
            <person name="Bhattacharya D."/>
            <person name="Yoon H.S."/>
        </authorList>
    </citation>
    <scope>NUCLEOTIDE SEQUENCE</scope>
</reference>
<keyword evidence="6" id="KW-0687">Ribonucleoprotein</keyword>
<dbReference type="GO" id="GO:0003735">
    <property type="term" value="F:structural constituent of ribosome"/>
    <property type="evidence" value="ECO:0007669"/>
    <property type="project" value="InterPro"/>
</dbReference>
<dbReference type="EMBL" id="KX284715">
    <property type="protein sequence ID" value="AOM65689.1"/>
    <property type="molecule type" value="Genomic_DNA"/>
</dbReference>
<name>A0A1C9CBF3_9FLOR</name>
<evidence type="ECO:0000256" key="4">
    <source>
        <dbReference type="ARBA" id="ARBA00022884"/>
    </source>
</evidence>
<sequence length="214" mass="24320">MAIEKQLEYPVYTMTGTVDETKKINLKICDINGMYVVHRALIKQLSQKRQGNASCKTRSEVRGGGRKPWKQKGTGRARVGSTRSPLWRGGGVIFGPKPRIYTKKINKKEKQLALRTLFYNKLRNTILVSDFHSKIEKPKTQLIIESLKIFRINSLAKVLIIVQEKNANLYLSTRNLKNVEIIAASQINILSLLKADKLIITLDALNKIQEVYNA</sequence>
<evidence type="ECO:0000256" key="7">
    <source>
        <dbReference type="ARBA" id="ARBA00035208"/>
    </source>
</evidence>
<dbReference type="SUPFAM" id="SSF52166">
    <property type="entry name" value="Ribosomal protein L4"/>
    <property type="match status" value="1"/>
</dbReference>
<dbReference type="PANTHER" id="PTHR10746">
    <property type="entry name" value="50S RIBOSOMAL PROTEIN L4"/>
    <property type="match status" value="1"/>
</dbReference>
<dbReference type="GO" id="GO:0005840">
    <property type="term" value="C:ribosome"/>
    <property type="evidence" value="ECO:0007669"/>
    <property type="project" value="UniProtKB-KW"/>
</dbReference>
<evidence type="ECO:0000256" key="6">
    <source>
        <dbReference type="ARBA" id="ARBA00023274"/>
    </source>
</evidence>
<dbReference type="PANTHER" id="PTHR10746:SF17">
    <property type="entry name" value="LARGE RIBOSOMAL SUBUNIT PROTEIN UL4C"/>
    <property type="match status" value="1"/>
</dbReference>
<gene>
    <name evidence="10" type="primary">rpl4</name>
    <name evidence="10" type="ORF">Ahnf_204</name>
</gene>
<evidence type="ECO:0000256" key="3">
    <source>
        <dbReference type="ARBA" id="ARBA00022730"/>
    </source>
</evidence>